<evidence type="ECO:0000256" key="15">
    <source>
        <dbReference type="SAM" id="SignalP"/>
    </source>
</evidence>
<evidence type="ECO:0000256" key="9">
    <source>
        <dbReference type="ARBA" id="ARBA00023065"/>
    </source>
</evidence>
<keyword evidence="5" id="KW-0762">Sugar transport</keyword>
<keyword evidence="7 15" id="KW-0732">Signal</keyword>
<evidence type="ECO:0000256" key="6">
    <source>
        <dbReference type="ARBA" id="ARBA00022692"/>
    </source>
</evidence>
<feature type="signal peptide" evidence="15">
    <location>
        <begin position="1"/>
        <end position="19"/>
    </location>
</feature>
<dbReference type="EMBL" id="CP073100">
    <property type="protein sequence ID" value="QUE52018.1"/>
    <property type="molecule type" value="Genomic_DNA"/>
</dbReference>
<evidence type="ECO:0000313" key="19">
    <source>
        <dbReference type="Proteomes" id="UP000676169"/>
    </source>
</evidence>
<keyword evidence="13" id="KW-0998">Cell outer membrane</keyword>
<evidence type="ECO:0000256" key="7">
    <source>
        <dbReference type="ARBA" id="ARBA00022729"/>
    </source>
</evidence>
<evidence type="ECO:0000256" key="10">
    <source>
        <dbReference type="ARBA" id="ARBA00023114"/>
    </source>
</evidence>
<dbReference type="Pfam" id="PF22461">
    <property type="entry name" value="SLBB_2"/>
    <property type="match status" value="1"/>
</dbReference>
<dbReference type="Gene3D" id="3.10.560.10">
    <property type="entry name" value="Outer membrane lipoprotein wza domain like"/>
    <property type="match status" value="1"/>
</dbReference>
<evidence type="ECO:0000259" key="17">
    <source>
        <dbReference type="Pfam" id="PF22461"/>
    </source>
</evidence>
<evidence type="ECO:0000256" key="4">
    <source>
        <dbReference type="ARBA" id="ARBA00022452"/>
    </source>
</evidence>
<organism evidence="18 19">
    <name type="scientific">Luteolibacter ambystomatis</name>
    <dbReference type="NCBI Taxonomy" id="2824561"/>
    <lineage>
        <taxon>Bacteria</taxon>
        <taxon>Pseudomonadati</taxon>
        <taxon>Verrucomicrobiota</taxon>
        <taxon>Verrucomicrobiia</taxon>
        <taxon>Verrucomicrobiales</taxon>
        <taxon>Verrucomicrobiaceae</taxon>
        <taxon>Luteolibacter</taxon>
    </lineage>
</organism>
<keyword evidence="3" id="KW-0813">Transport</keyword>
<proteinExistence type="inferred from homology"/>
<dbReference type="PANTHER" id="PTHR33619:SF3">
    <property type="entry name" value="POLYSACCHARIDE EXPORT PROTEIN GFCE-RELATED"/>
    <property type="match status" value="1"/>
</dbReference>
<dbReference type="GO" id="GO:0015288">
    <property type="term" value="F:porin activity"/>
    <property type="evidence" value="ECO:0007669"/>
    <property type="project" value="UniProtKB-KW"/>
</dbReference>
<keyword evidence="19" id="KW-1185">Reference proteome</keyword>
<feature type="chain" id="PRO_5037524581" evidence="15">
    <location>
        <begin position="20"/>
        <end position="189"/>
    </location>
</feature>
<evidence type="ECO:0000256" key="11">
    <source>
        <dbReference type="ARBA" id="ARBA00023136"/>
    </source>
</evidence>
<keyword evidence="10" id="KW-0626">Porin</keyword>
<comment type="similarity">
    <text evidence="2">Belongs to the BexD/CtrA/VexA family.</text>
</comment>
<dbReference type="Pfam" id="PF02563">
    <property type="entry name" value="Poly_export"/>
    <property type="match status" value="1"/>
</dbReference>
<dbReference type="GO" id="GO:0009279">
    <property type="term" value="C:cell outer membrane"/>
    <property type="evidence" value="ECO:0007669"/>
    <property type="project" value="UniProtKB-SubCell"/>
</dbReference>
<protein>
    <submittedName>
        <fullName evidence="18">Polysaccharide biosynthesis/export family protein</fullName>
    </submittedName>
</protein>
<evidence type="ECO:0000256" key="5">
    <source>
        <dbReference type="ARBA" id="ARBA00022597"/>
    </source>
</evidence>
<dbReference type="InterPro" id="IPR049712">
    <property type="entry name" value="Poly_export"/>
</dbReference>
<evidence type="ECO:0000256" key="2">
    <source>
        <dbReference type="ARBA" id="ARBA00009450"/>
    </source>
</evidence>
<dbReference type="InterPro" id="IPR003715">
    <property type="entry name" value="Poly_export_N"/>
</dbReference>
<keyword evidence="4" id="KW-1134">Transmembrane beta strand</keyword>
<dbReference type="Gene3D" id="3.30.1950.10">
    <property type="entry name" value="wza like domain"/>
    <property type="match status" value="1"/>
</dbReference>
<evidence type="ECO:0000313" key="18">
    <source>
        <dbReference type="EMBL" id="QUE52018.1"/>
    </source>
</evidence>
<evidence type="ECO:0000256" key="1">
    <source>
        <dbReference type="ARBA" id="ARBA00004571"/>
    </source>
</evidence>
<gene>
    <name evidence="18" type="ORF">KBB96_03810</name>
</gene>
<evidence type="ECO:0000256" key="12">
    <source>
        <dbReference type="ARBA" id="ARBA00023139"/>
    </source>
</evidence>
<evidence type="ECO:0000256" key="8">
    <source>
        <dbReference type="ARBA" id="ARBA00023047"/>
    </source>
</evidence>
<evidence type="ECO:0000256" key="13">
    <source>
        <dbReference type="ARBA" id="ARBA00023237"/>
    </source>
</evidence>
<keyword evidence="6" id="KW-0812">Transmembrane</keyword>
<sequence length="189" mass="20224">MLPLIVGLALPFSITLCHAELAVGDTVKITLRGVPADEQQKVNGDYRIGDSGTIRLPMIDTPVTARGLTGDQLARAAEKAYRDAGVYEKPAIETEVKTGVEATPDQSVVYIGGQVRKPGPVPFAKGMTLLQALKTAGDRNEFGGRNIVLTRKGKATRLDFRKQEDKNTAIEPGDVITVEQAGALEVNRG</sequence>
<dbReference type="AlphaFoldDB" id="A0A975J0Y8"/>
<dbReference type="GO" id="GO:0006811">
    <property type="term" value="P:monoatomic ion transport"/>
    <property type="evidence" value="ECO:0007669"/>
    <property type="project" value="UniProtKB-KW"/>
</dbReference>
<keyword evidence="8" id="KW-0625">Polysaccharide transport</keyword>
<dbReference type="GO" id="GO:0046930">
    <property type="term" value="C:pore complex"/>
    <property type="evidence" value="ECO:0007669"/>
    <property type="project" value="UniProtKB-KW"/>
</dbReference>
<feature type="domain" description="SLBB" evidence="17">
    <location>
        <begin position="109"/>
        <end position="178"/>
    </location>
</feature>
<evidence type="ECO:0000256" key="3">
    <source>
        <dbReference type="ARBA" id="ARBA00022448"/>
    </source>
</evidence>
<keyword evidence="14" id="KW-0449">Lipoprotein</keyword>
<accession>A0A975J0Y8</accession>
<comment type="subcellular location">
    <subcellularLocation>
        <location evidence="1">Cell outer membrane</location>
        <topology evidence="1">Multi-pass membrane protein</topology>
    </subcellularLocation>
</comment>
<keyword evidence="9" id="KW-0406">Ion transport</keyword>
<reference evidence="18" key="1">
    <citation type="submission" date="2021-04" db="EMBL/GenBank/DDBJ databases">
        <title>Luteolibacter sp. 32A isolated from the skin of an Anderson's salamander (Ambystoma andersonii).</title>
        <authorList>
            <person name="Spergser J."/>
            <person name="Busse H.-J."/>
        </authorList>
    </citation>
    <scope>NUCLEOTIDE SEQUENCE</scope>
    <source>
        <strain evidence="18">32A</strain>
    </source>
</reference>
<dbReference type="InterPro" id="IPR054765">
    <property type="entry name" value="SLBB_dom"/>
</dbReference>
<dbReference type="KEGG" id="lamb:KBB96_03810"/>
<feature type="domain" description="Polysaccharide export protein N-terminal" evidence="16">
    <location>
        <begin position="21"/>
        <end position="96"/>
    </location>
</feature>
<dbReference type="GO" id="GO:0015159">
    <property type="term" value="F:polysaccharide transmembrane transporter activity"/>
    <property type="evidence" value="ECO:0007669"/>
    <property type="project" value="InterPro"/>
</dbReference>
<evidence type="ECO:0000256" key="14">
    <source>
        <dbReference type="ARBA" id="ARBA00023288"/>
    </source>
</evidence>
<keyword evidence="12" id="KW-0564">Palmitate</keyword>
<evidence type="ECO:0000259" key="16">
    <source>
        <dbReference type="Pfam" id="PF02563"/>
    </source>
</evidence>
<dbReference type="RefSeq" id="WP_211632465.1">
    <property type="nucleotide sequence ID" value="NZ_CP073100.1"/>
</dbReference>
<name>A0A975J0Y8_9BACT</name>
<dbReference type="Proteomes" id="UP000676169">
    <property type="component" value="Chromosome"/>
</dbReference>
<dbReference type="PANTHER" id="PTHR33619">
    <property type="entry name" value="POLYSACCHARIDE EXPORT PROTEIN GFCE-RELATED"/>
    <property type="match status" value="1"/>
</dbReference>
<keyword evidence="11" id="KW-0472">Membrane</keyword>